<proteinExistence type="inferred from homology"/>
<evidence type="ECO:0000259" key="9">
    <source>
        <dbReference type="PROSITE" id="PS50217"/>
    </source>
</evidence>
<evidence type="ECO:0000256" key="2">
    <source>
        <dbReference type="ARBA" id="ARBA00009050"/>
    </source>
</evidence>
<keyword evidence="5" id="KW-0804">Transcription</keyword>
<feature type="compositionally biased region" description="Low complexity" evidence="8">
    <location>
        <begin position="73"/>
        <end position="84"/>
    </location>
</feature>
<evidence type="ECO:0000313" key="10">
    <source>
        <dbReference type="Proteomes" id="UP000095287"/>
    </source>
</evidence>
<reference evidence="11" key="1">
    <citation type="submission" date="2016-11" db="UniProtKB">
        <authorList>
            <consortium name="WormBaseParasite"/>
        </authorList>
    </citation>
    <scope>IDENTIFICATION</scope>
</reference>
<dbReference type="InterPro" id="IPR004827">
    <property type="entry name" value="bZIP"/>
</dbReference>
<dbReference type="SUPFAM" id="SSF57959">
    <property type="entry name" value="Leucine zipper domain"/>
    <property type="match status" value="1"/>
</dbReference>
<sequence>MSNYDNGFSDSLLDEFLVQPGTESFFPGESAEEWMSHAERYTDINREIDEFMYCDTADDIQLSPLSSDSGNHSPTASSTSGSESQPFFDNAWYMTEEPHQQQPQPHVSHTPQNTFTLVTPQDVPVHSSKQSQFSLSATPQVTEFSRQLLPDDLQLHFRFLNSLARLKKVKVTTLTFQQVTIQQPQQVQDVQVLYLVPVESPPAQNTIPPTPVKPLPIIRPKTELDIGSVAQNAPTPAPFVYTTPISFATLPPTASAPTIEIPVKRQDTIDSGYDDFAKKKEDRKLRNREAAQLSRQRKREEVERMQKRLKVVEDENRRLLDTNDKLKKRITVLENENNILRSNLQNQGFFRSSTTGGNRQKAGAVLFVFALIVTFHGVPFFRQVDISPEQELADASNLDHPGRSLPLISASVDGDINGESYRNSSIPSLDECRNGTKAMNQTEAIRLNDDLSRWVSRHDLLDDYKIHLSKNPLKKIYKKEEKVEKKSSLSTIVNKTDERREAQNNARYRERAWKHLNLLSSYEKAVKNYTGTNKAKNDTKTAERRPEVNSPPVKNYELQLPSDTERKYRQLVAALQQRSDTLYLVAMKDYFLLPPTNRNSTSRPRMSLVLPALSMNGETHQGQVTMMRIECEVMGTGLFDIPGSLLPLFFNQTNHP</sequence>
<evidence type="ECO:0000256" key="7">
    <source>
        <dbReference type="SAM" id="Coils"/>
    </source>
</evidence>
<accession>A0A1I7YLS8</accession>
<dbReference type="Gene3D" id="1.20.5.170">
    <property type="match status" value="1"/>
</dbReference>
<dbReference type="PROSITE" id="PS50217">
    <property type="entry name" value="BZIP"/>
    <property type="match status" value="1"/>
</dbReference>
<comment type="subcellular location">
    <subcellularLocation>
        <location evidence="1">Membrane</location>
        <topology evidence="1">Single-pass membrane protein</topology>
    </subcellularLocation>
</comment>
<evidence type="ECO:0000313" key="11">
    <source>
        <dbReference type="WBParaSite" id="L893_g1771.t1"/>
    </source>
</evidence>
<feature type="region of interest" description="Disordered" evidence="8">
    <location>
        <begin position="62"/>
        <end position="86"/>
    </location>
</feature>
<feature type="compositionally biased region" description="Basic and acidic residues" evidence="8">
    <location>
        <begin position="535"/>
        <end position="547"/>
    </location>
</feature>
<evidence type="ECO:0000256" key="4">
    <source>
        <dbReference type="ARBA" id="ARBA00023125"/>
    </source>
</evidence>
<dbReference type="Proteomes" id="UP000095287">
    <property type="component" value="Unplaced"/>
</dbReference>
<dbReference type="PANTHER" id="PTHR46164:SF3">
    <property type="entry name" value="ATF6, ISOFORM C"/>
    <property type="match status" value="1"/>
</dbReference>
<dbReference type="InterPro" id="IPR046347">
    <property type="entry name" value="bZIP_sf"/>
</dbReference>
<feature type="domain" description="BZIP" evidence="9">
    <location>
        <begin position="277"/>
        <end position="340"/>
    </location>
</feature>
<dbReference type="GO" id="GO:0000981">
    <property type="term" value="F:DNA-binding transcription factor activity, RNA polymerase II-specific"/>
    <property type="evidence" value="ECO:0007669"/>
    <property type="project" value="TreeGrafter"/>
</dbReference>
<evidence type="ECO:0000256" key="1">
    <source>
        <dbReference type="ARBA" id="ARBA00004167"/>
    </source>
</evidence>
<dbReference type="GO" id="GO:0000978">
    <property type="term" value="F:RNA polymerase II cis-regulatory region sequence-specific DNA binding"/>
    <property type="evidence" value="ECO:0007669"/>
    <property type="project" value="TreeGrafter"/>
</dbReference>
<dbReference type="GO" id="GO:0005634">
    <property type="term" value="C:nucleus"/>
    <property type="evidence" value="ECO:0007669"/>
    <property type="project" value="TreeGrafter"/>
</dbReference>
<evidence type="ECO:0000256" key="8">
    <source>
        <dbReference type="SAM" id="MobiDB-lite"/>
    </source>
</evidence>
<dbReference type="GO" id="GO:0016020">
    <property type="term" value="C:membrane"/>
    <property type="evidence" value="ECO:0007669"/>
    <property type="project" value="UniProtKB-SubCell"/>
</dbReference>
<dbReference type="GO" id="GO:0030968">
    <property type="term" value="P:endoplasmic reticulum unfolded protein response"/>
    <property type="evidence" value="ECO:0007669"/>
    <property type="project" value="TreeGrafter"/>
</dbReference>
<feature type="coiled-coil region" evidence="7">
    <location>
        <begin position="288"/>
        <end position="343"/>
    </location>
</feature>
<evidence type="ECO:0000256" key="6">
    <source>
        <dbReference type="ARBA" id="ARBA00023242"/>
    </source>
</evidence>
<evidence type="ECO:0000256" key="5">
    <source>
        <dbReference type="ARBA" id="ARBA00023163"/>
    </source>
</evidence>
<keyword evidence="10" id="KW-1185">Reference proteome</keyword>
<feature type="region of interest" description="Disordered" evidence="8">
    <location>
        <begin position="531"/>
        <end position="555"/>
    </location>
</feature>
<organism evidence="10 11">
    <name type="scientific">Steinernema glaseri</name>
    <dbReference type="NCBI Taxonomy" id="37863"/>
    <lineage>
        <taxon>Eukaryota</taxon>
        <taxon>Metazoa</taxon>
        <taxon>Ecdysozoa</taxon>
        <taxon>Nematoda</taxon>
        <taxon>Chromadorea</taxon>
        <taxon>Rhabditida</taxon>
        <taxon>Tylenchina</taxon>
        <taxon>Panagrolaimomorpha</taxon>
        <taxon>Strongyloidoidea</taxon>
        <taxon>Steinernematidae</taxon>
        <taxon>Steinernema</taxon>
    </lineage>
</organism>
<dbReference type="SMART" id="SM00338">
    <property type="entry name" value="BRLZ"/>
    <property type="match status" value="1"/>
</dbReference>
<name>A0A1I7YLS8_9BILA</name>
<feature type="compositionally biased region" description="Polar residues" evidence="8">
    <location>
        <begin position="63"/>
        <end position="72"/>
    </location>
</feature>
<dbReference type="AlphaFoldDB" id="A0A1I7YLS8"/>
<dbReference type="CDD" id="cd14812">
    <property type="entry name" value="bZIP_u3"/>
    <property type="match status" value="1"/>
</dbReference>
<dbReference type="Pfam" id="PF00170">
    <property type="entry name" value="bZIP_1"/>
    <property type="match status" value="1"/>
</dbReference>
<dbReference type="InterPro" id="IPR051882">
    <property type="entry name" value="ATF_bZIP_TF"/>
</dbReference>
<keyword evidence="6" id="KW-0539">Nucleus</keyword>
<keyword evidence="3" id="KW-0805">Transcription regulation</keyword>
<comment type="similarity">
    <text evidence="2">Belongs to the bZIP family. ATF subfamily.</text>
</comment>
<protein>
    <submittedName>
        <fullName evidence="11">BZIP domain-containing protein</fullName>
    </submittedName>
</protein>
<dbReference type="PANTHER" id="PTHR46164">
    <property type="entry name" value="ATF6, ISOFORM C"/>
    <property type="match status" value="1"/>
</dbReference>
<dbReference type="WBParaSite" id="L893_g1771.t1">
    <property type="protein sequence ID" value="L893_g1771.t1"/>
    <property type="gene ID" value="L893_g1771"/>
</dbReference>
<keyword evidence="4" id="KW-0238">DNA-binding</keyword>
<keyword evidence="7" id="KW-0175">Coiled coil</keyword>
<evidence type="ECO:0000256" key="3">
    <source>
        <dbReference type="ARBA" id="ARBA00023015"/>
    </source>
</evidence>